<dbReference type="InterPro" id="IPR032466">
    <property type="entry name" value="Metal_Hydrolase"/>
</dbReference>
<feature type="domain" description="Amidohydrolase-related" evidence="1">
    <location>
        <begin position="226"/>
        <end position="389"/>
    </location>
</feature>
<evidence type="ECO:0000313" key="3">
    <source>
        <dbReference type="Proteomes" id="UP000188354"/>
    </source>
</evidence>
<dbReference type="EMBL" id="KV862262">
    <property type="protein sequence ID" value="OIV89666.1"/>
    <property type="molecule type" value="Genomic_DNA"/>
</dbReference>
<dbReference type="Pfam" id="PF04909">
    <property type="entry name" value="Amidohydro_2"/>
    <property type="match status" value="1"/>
</dbReference>
<dbReference type="InterPro" id="IPR006680">
    <property type="entry name" value="Amidohydro-rel"/>
</dbReference>
<reference evidence="2 3" key="1">
    <citation type="journal article" date="2017" name="Plant Biotechnol. J.">
        <title>A comprehensive draft genome sequence for lupin (Lupinus angustifolius), an emerging health food: insights into plant-microbe interactions and legume evolution.</title>
        <authorList>
            <person name="Hane J.K."/>
            <person name="Ming Y."/>
            <person name="Kamphuis L.G."/>
            <person name="Nelson M.N."/>
            <person name="Garg G."/>
            <person name="Atkins C.A."/>
            <person name="Bayer P.E."/>
            <person name="Bravo A."/>
            <person name="Bringans S."/>
            <person name="Cannon S."/>
            <person name="Edwards D."/>
            <person name="Foley R."/>
            <person name="Gao L.L."/>
            <person name="Harrison M.J."/>
            <person name="Huang W."/>
            <person name="Hurgobin B."/>
            <person name="Li S."/>
            <person name="Liu C.W."/>
            <person name="McGrath A."/>
            <person name="Morahan G."/>
            <person name="Murray J."/>
            <person name="Weller J."/>
            <person name="Jian J."/>
            <person name="Singh K.B."/>
        </authorList>
    </citation>
    <scope>NUCLEOTIDE SEQUENCE [LARGE SCALE GENOMIC DNA]</scope>
    <source>
        <strain evidence="3">cv. Tanjil</strain>
        <tissue evidence="2">Whole plant</tissue>
    </source>
</reference>
<dbReference type="PANTHER" id="PTHR43383">
    <property type="entry name" value="NODULIN 6"/>
    <property type="match status" value="1"/>
</dbReference>
<dbReference type="Proteomes" id="UP000188354">
    <property type="component" value="Unassembled WGS sequence"/>
</dbReference>
<sequence length="416" mass="46524">MDFSELRTVVEEVELVDGHAHNIVPLDSTFPFIRAFTGASGDALTFSPHSLSFKRNLKDIAELYGCESTLQGVEEYRRVNGIQSICSTCFKSARISTILIDDGFELDKKHYIEWHKNFSPLVGRILRVERVAEQILDEGLPDGSSWTLDSFIEVFVSKLKLLNINVTAAGEIYGFKSIAAYYSGLEINTNVTKNDAEEGLTQVLASGKPVCVANKNLVDYIFLQSLEIAQFYDLPVQIHTGFGDKGLDMRLSNPLHLRAVLEDKRYSKCRFVLLHASYPFSREASYLASNKTVFLQVYLDFGLAIPKLSVHGMISSVKELLELAPLNKVMFSTDGYAFPETFYLGAKKSREVIFSVMRDACIDGDLSIPEAVEVVHDMFARNALHFYKLSSANNDVSLSNNLPQKLNINSLVTNEL</sequence>
<dbReference type="SUPFAM" id="SSF51556">
    <property type="entry name" value="Metallo-dependent hydrolases"/>
    <property type="match status" value="1"/>
</dbReference>
<dbReference type="OMA" id="FAVRAHC"/>
<protein>
    <recommendedName>
        <fullName evidence="1">Amidohydrolase-related domain-containing protein</fullName>
    </recommendedName>
</protein>
<name>A0A1J7GNJ6_LUPAN</name>
<dbReference type="FunFam" id="3.20.20.140:FF:000046">
    <property type="entry name" value="Glutamate-ammonia ligase"/>
    <property type="match status" value="1"/>
</dbReference>
<dbReference type="Gramene" id="OIV89666">
    <property type="protein sequence ID" value="OIV89666"/>
    <property type="gene ID" value="TanjilG_08771"/>
</dbReference>
<dbReference type="STRING" id="3871.A0A1J7GNJ6"/>
<evidence type="ECO:0000313" key="2">
    <source>
        <dbReference type="EMBL" id="OIV89666.1"/>
    </source>
</evidence>
<organism evidence="2 3">
    <name type="scientific">Lupinus angustifolius</name>
    <name type="common">Narrow-leaved blue lupine</name>
    <dbReference type="NCBI Taxonomy" id="3871"/>
    <lineage>
        <taxon>Eukaryota</taxon>
        <taxon>Viridiplantae</taxon>
        <taxon>Streptophyta</taxon>
        <taxon>Embryophyta</taxon>
        <taxon>Tracheophyta</taxon>
        <taxon>Spermatophyta</taxon>
        <taxon>Magnoliopsida</taxon>
        <taxon>eudicotyledons</taxon>
        <taxon>Gunneridae</taxon>
        <taxon>Pentapetalae</taxon>
        <taxon>rosids</taxon>
        <taxon>fabids</taxon>
        <taxon>Fabales</taxon>
        <taxon>Fabaceae</taxon>
        <taxon>Papilionoideae</taxon>
        <taxon>50 kb inversion clade</taxon>
        <taxon>genistoids sensu lato</taxon>
        <taxon>core genistoids</taxon>
        <taxon>Genisteae</taxon>
        <taxon>Lupinus</taxon>
    </lineage>
</organism>
<gene>
    <name evidence="2" type="ORF">TanjilG_08771</name>
</gene>
<proteinExistence type="predicted"/>
<accession>A0A1J7GNJ6</accession>
<dbReference type="PANTHER" id="PTHR43383:SF2">
    <property type="entry name" value="AMIDOHYDROLASE 2 FAMILY PROTEIN"/>
    <property type="match status" value="1"/>
</dbReference>
<keyword evidence="3" id="KW-1185">Reference proteome</keyword>
<dbReference type="GO" id="GO:0016787">
    <property type="term" value="F:hydrolase activity"/>
    <property type="evidence" value="ECO:0007669"/>
    <property type="project" value="InterPro"/>
</dbReference>
<dbReference type="AlphaFoldDB" id="A0A1J7GNJ6"/>
<evidence type="ECO:0000259" key="1">
    <source>
        <dbReference type="Pfam" id="PF04909"/>
    </source>
</evidence>
<dbReference type="Gene3D" id="3.20.20.140">
    <property type="entry name" value="Metal-dependent hydrolases"/>
    <property type="match status" value="1"/>
</dbReference>